<gene>
    <name evidence="2" type="ORF">Scep_010871</name>
</gene>
<reference evidence="2 3" key="1">
    <citation type="submission" date="2024-01" db="EMBL/GenBank/DDBJ databases">
        <title>Genome assemblies of Stephania.</title>
        <authorList>
            <person name="Yang L."/>
        </authorList>
    </citation>
    <scope>NUCLEOTIDE SEQUENCE [LARGE SCALE GENOMIC DNA]</scope>
    <source>
        <strain evidence="2">JXDWG</strain>
        <tissue evidence="2">Leaf</tissue>
    </source>
</reference>
<sequence>MSDDIVRDEVTVITDFIKRKEHPTIKDLQNYMEQLFADMLNEFLVQFPNAIYREITECHLEEYEEKVRMALKLICRVQPLEKKIQWSFPTGTNITALVTSDQDLPTTDTTSNNNSPDTGSASDNHAGSSRPPSPQVINKDSSHEDGTSHNT</sequence>
<evidence type="ECO:0000313" key="3">
    <source>
        <dbReference type="Proteomes" id="UP001419268"/>
    </source>
</evidence>
<name>A0AAP0PHG4_9MAGN</name>
<keyword evidence="3" id="KW-1185">Reference proteome</keyword>
<dbReference type="Proteomes" id="UP001419268">
    <property type="component" value="Unassembled WGS sequence"/>
</dbReference>
<accession>A0AAP0PHG4</accession>
<feature type="compositionally biased region" description="Low complexity" evidence="1">
    <location>
        <begin position="105"/>
        <end position="118"/>
    </location>
</feature>
<dbReference type="AlphaFoldDB" id="A0AAP0PHG4"/>
<organism evidence="2 3">
    <name type="scientific">Stephania cephalantha</name>
    <dbReference type="NCBI Taxonomy" id="152367"/>
    <lineage>
        <taxon>Eukaryota</taxon>
        <taxon>Viridiplantae</taxon>
        <taxon>Streptophyta</taxon>
        <taxon>Embryophyta</taxon>
        <taxon>Tracheophyta</taxon>
        <taxon>Spermatophyta</taxon>
        <taxon>Magnoliopsida</taxon>
        <taxon>Ranunculales</taxon>
        <taxon>Menispermaceae</taxon>
        <taxon>Menispermoideae</taxon>
        <taxon>Cissampelideae</taxon>
        <taxon>Stephania</taxon>
    </lineage>
</organism>
<evidence type="ECO:0000313" key="2">
    <source>
        <dbReference type="EMBL" id="KAK9141190.1"/>
    </source>
</evidence>
<protein>
    <submittedName>
        <fullName evidence="2">Uncharacterized protein</fullName>
    </submittedName>
</protein>
<feature type="region of interest" description="Disordered" evidence="1">
    <location>
        <begin position="99"/>
        <end position="151"/>
    </location>
</feature>
<evidence type="ECO:0000256" key="1">
    <source>
        <dbReference type="SAM" id="MobiDB-lite"/>
    </source>
</evidence>
<feature type="compositionally biased region" description="Basic and acidic residues" evidence="1">
    <location>
        <begin position="140"/>
        <end position="151"/>
    </location>
</feature>
<dbReference type="EMBL" id="JBBNAG010000004">
    <property type="protein sequence ID" value="KAK9141190.1"/>
    <property type="molecule type" value="Genomic_DNA"/>
</dbReference>
<proteinExistence type="predicted"/>
<comment type="caution">
    <text evidence="2">The sequence shown here is derived from an EMBL/GenBank/DDBJ whole genome shotgun (WGS) entry which is preliminary data.</text>
</comment>